<evidence type="ECO:0000259" key="1">
    <source>
        <dbReference type="PROSITE" id="PS50132"/>
    </source>
</evidence>
<dbReference type="Pfam" id="PF00615">
    <property type="entry name" value="RGS"/>
    <property type="match status" value="1"/>
</dbReference>
<dbReference type="Proteomes" id="UP000023152">
    <property type="component" value="Unassembled WGS sequence"/>
</dbReference>
<proteinExistence type="predicted"/>
<dbReference type="InterPro" id="IPR044926">
    <property type="entry name" value="RGS_subdomain_2"/>
</dbReference>
<gene>
    <name evidence="2" type="ORF">RFI_20307</name>
</gene>
<name>X6MTP7_RETFI</name>
<dbReference type="InterPro" id="IPR016137">
    <property type="entry name" value="RGS"/>
</dbReference>
<protein>
    <recommendedName>
        <fullName evidence="1">RGS domain-containing protein</fullName>
    </recommendedName>
</protein>
<dbReference type="PANTHER" id="PTHR10845:SF192">
    <property type="entry name" value="DOUBLE HIT, ISOFORM B"/>
    <property type="match status" value="1"/>
</dbReference>
<evidence type="ECO:0000313" key="2">
    <source>
        <dbReference type="EMBL" id="ETO17031.1"/>
    </source>
</evidence>
<feature type="domain" description="RGS" evidence="1">
    <location>
        <begin position="135"/>
        <end position="321"/>
    </location>
</feature>
<comment type="caution">
    <text evidence="2">The sequence shown here is derived from an EMBL/GenBank/DDBJ whole genome shotgun (WGS) entry which is preliminary data.</text>
</comment>
<evidence type="ECO:0000313" key="3">
    <source>
        <dbReference type="Proteomes" id="UP000023152"/>
    </source>
</evidence>
<accession>X6MTP7</accession>
<dbReference type="SUPFAM" id="SSF48097">
    <property type="entry name" value="Regulator of G-protein signaling, RGS"/>
    <property type="match status" value="1"/>
</dbReference>
<dbReference type="Gene3D" id="1.10.167.10">
    <property type="entry name" value="Regulator of G-protein Signalling 4, domain 2"/>
    <property type="match status" value="1"/>
</dbReference>
<dbReference type="PROSITE" id="PS50132">
    <property type="entry name" value="RGS"/>
    <property type="match status" value="1"/>
</dbReference>
<dbReference type="InterPro" id="IPR036305">
    <property type="entry name" value="RGS_sf"/>
</dbReference>
<keyword evidence="3" id="KW-1185">Reference proteome</keyword>
<organism evidence="2 3">
    <name type="scientific">Reticulomyxa filosa</name>
    <dbReference type="NCBI Taxonomy" id="46433"/>
    <lineage>
        <taxon>Eukaryota</taxon>
        <taxon>Sar</taxon>
        <taxon>Rhizaria</taxon>
        <taxon>Retaria</taxon>
        <taxon>Foraminifera</taxon>
        <taxon>Monothalamids</taxon>
        <taxon>Reticulomyxidae</taxon>
        <taxon>Reticulomyxa</taxon>
    </lineage>
</organism>
<sequence>MLAIYDIGQQDEKLLWLWCPSLLNGINSLIMLRPLDLYAIDDDQVVILSRVSSIESGSGTSDNDGAKWGDSLVTCFWRVYSCCYFAFRVSAKYQKRRARSQSAGGTEKENNGHTIRASITHTSHNKNSAIGAHLTLKDVLKLKHGFSELAAHLVKELSLENLLFLVEYMQLKKFVLHHELLEEECVKWRIEIASEIMDESMNKDLLNSKYYMSTEDSYHVVLSMFHYLYQHYIDRSSVASVNISYQCVNRIKYTMGKIFLFGDKSATDDNFSDVLSSGVMDMDCIEQLIDAFDSAALQVFRLLYSDSFTRFSKTKEYEILVEQVREREE</sequence>
<dbReference type="EMBL" id="ASPP01017420">
    <property type="protein sequence ID" value="ETO17031.1"/>
    <property type="molecule type" value="Genomic_DNA"/>
</dbReference>
<dbReference type="AlphaFoldDB" id="X6MTP7"/>
<dbReference type="PANTHER" id="PTHR10845">
    <property type="entry name" value="REGULATOR OF G PROTEIN SIGNALING"/>
    <property type="match status" value="1"/>
</dbReference>
<reference evidence="2 3" key="1">
    <citation type="journal article" date="2013" name="Curr. Biol.">
        <title>The Genome of the Foraminiferan Reticulomyxa filosa.</title>
        <authorList>
            <person name="Glockner G."/>
            <person name="Hulsmann N."/>
            <person name="Schleicher M."/>
            <person name="Noegel A.A."/>
            <person name="Eichinger L."/>
            <person name="Gallinger C."/>
            <person name="Pawlowski J."/>
            <person name="Sierra R."/>
            <person name="Euteneuer U."/>
            <person name="Pillet L."/>
            <person name="Moustafa A."/>
            <person name="Platzer M."/>
            <person name="Groth M."/>
            <person name="Szafranski K."/>
            <person name="Schliwa M."/>
        </authorList>
    </citation>
    <scope>NUCLEOTIDE SEQUENCE [LARGE SCALE GENOMIC DNA]</scope>
</reference>